<dbReference type="InterPro" id="IPR050736">
    <property type="entry name" value="Sensor_HK_Regulatory"/>
</dbReference>
<comment type="caution">
    <text evidence="9">The sequence shown here is derived from an EMBL/GenBank/DDBJ whole genome shotgun (WGS) entry which is preliminary data.</text>
</comment>
<dbReference type="Proteomes" id="UP000434101">
    <property type="component" value="Unassembled WGS sequence"/>
</dbReference>
<protein>
    <recommendedName>
        <fullName evidence="2">histidine kinase</fullName>
        <ecNumber evidence="2">2.7.13.3</ecNumber>
    </recommendedName>
</protein>
<dbReference type="PROSITE" id="PS50109">
    <property type="entry name" value="HIS_KIN"/>
    <property type="match status" value="1"/>
</dbReference>
<dbReference type="Gene3D" id="1.10.287.130">
    <property type="match status" value="1"/>
</dbReference>
<keyword evidence="3" id="KW-0597">Phosphoprotein</keyword>
<dbReference type="InterPro" id="IPR003594">
    <property type="entry name" value="HATPase_dom"/>
</dbReference>
<dbReference type="InterPro" id="IPR035965">
    <property type="entry name" value="PAS-like_dom_sf"/>
</dbReference>
<dbReference type="SUPFAM" id="SSF55874">
    <property type="entry name" value="ATPase domain of HSP90 chaperone/DNA topoisomerase II/histidine kinase"/>
    <property type="match status" value="1"/>
</dbReference>
<keyword evidence="4" id="KW-0808">Transferase</keyword>
<keyword evidence="6" id="KW-0902">Two-component regulatory system</keyword>
<dbReference type="InterPro" id="IPR005467">
    <property type="entry name" value="His_kinase_dom"/>
</dbReference>
<feature type="domain" description="Histidine kinase" evidence="8">
    <location>
        <begin position="145"/>
        <end position="377"/>
    </location>
</feature>
<dbReference type="Pfam" id="PF00512">
    <property type="entry name" value="HisKA"/>
    <property type="match status" value="1"/>
</dbReference>
<dbReference type="SUPFAM" id="SSF47384">
    <property type="entry name" value="Homodimeric domain of signal transducing histidine kinase"/>
    <property type="match status" value="1"/>
</dbReference>
<accession>A0A6B0VSE2</accession>
<evidence type="ECO:0000313" key="9">
    <source>
        <dbReference type="EMBL" id="MXV64384.1"/>
    </source>
</evidence>
<feature type="region of interest" description="Disordered" evidence="7">
    <location>
        <begin position="282"/>
        <end position="304"/>
    </location>
</feature>
<keyword evidence="5" id="KW-0418">Kinase</keyword>
<dbReference type="SMART" id="SM00387">
    <property type="entry name" value="HATPase_c"/>
    <property type="match status" value="1"/>
</dbReference>
<dbReference type="RefSeq" id="WP_160067638.1">
    <property type="nucleotide sequence ID" value="NZ_WUYX01000070.1"/>
</dbReference>
<dbReference type="OrthoDB" id="163817at2157"/>
<dbReference type="Gene3D" id="3.30.565.10">
    <property type="entry name" value="Histidine kinase-like ATPase, C-terminal domain"/>
    <property type="match status" value="1"/>
</dbReference>
<dbReference type="Pfam" id="PF08448">
    <property type="entry name" value="PAS_4"/>
    <property type="match status" value="1"/>
</dbReference>
<evidence type="ECO:0000256" key="7">
    <source>
        <dbReference type="SAM" id="MobiDB-lite"/>
    </source>
</evidence>
<sequence>MAPTNSFVGAGFDALPARVAILDGDGEIVYTNQSWESFGTAAGIAPDSGGVGTNYLSVCDGSTDQDGTEAAEGIRAVAAGEREAFSFEYPCHGPSEEGWYMMEATPYTHEQEEYVLVMHVDITERRLLERQARDQAEQMEAFATLLSHDLRNPLAVAMAQSQSLEAAEIDCGSAIGDGTDSVGSTLCSSLERMETIIDDALVLVKTEAVDRPSAVQLTTAVENAWSHVRTDDATLSVVSPMTVHADPSLLGHLLENLFRNAVEHAGEGSAIEIGPLEAQAAAETGTEWAGESTGRPVTDGTGDRSGIEGFYVQDDGAGIPPSDRERIFESGYTTDAGGSGFGLAIVNRVVDAHDWTVSVTDAEDGGARFELRDMIAFDQSRTDRRPPHD</sequence>
<dbReference type="GO" id="GO:0000155">
    <property type="term" value="F:phosphorelay sensor kinase activity"/>
    <property type="evidence" value="ECO:0007669"/>
    <property type="project" value="InterPro"/>
</dbReference>
<dbReference type="Pfam" id="PF02518">
    <property type="entry name" value="HATPase_c"/>
    <property type="match status" value="1"/>
</dbReference>
<evidence type="ECO:0000256" key="2">
    <source>
        <dbReference type="ARBA" id="ARBA00012438"/>
    </source>
</evidence>
<dbReference type="InterPro" id="IPR013656">
    <property type="entry name" value="PAS_4"/>
</dbReference>
<dbReference type="InterPro" id="IPR003661">
    <property type="entry name" value="HisK_dim/P_dom"/>
</dbReference>
<evidence type="ECO:0000256" key="1">
    <source>
        <dbReference type="ARBA" id="ARBA00000085"/>
    </source>
</evidence>
<evidence type="ECO:0000313" key="10">
    <source>
        <dbReference type="Proteomes" id="UP000434101"/>
    </source>
</evidence>
<dbReference type="SUPFAM" id="SSF55785">
    <property type="entry name" value="PYP-like sensor domain (PAS domain)"/>
    <property type="match status" value="1"/>
</dbReference>
<dbReference type="EC" id="2.7.13.3" evidence="2"/>
<dbReference type="SMART" id="SM00388">
    <property type="entry name" value="HisKA"/>
    <property type="match status" value="1"/>
</dbReference>
<dbReference type="InterPro" id="IPR004358">
    <property type="entry name" value="Sig_transdc_His_kin-like_C"/>
</dbReference>
<dbReference type="PRINTS" id="PR00344">
    <property type="entry name" value="BCTRLSENSOR"/>
</dbReference>
<gene>
    <name evidence="9" type="ORF">GS429_20395</name>
</gene>
<proteinExistence type="predicted"/>
<evidence type="ECO:0000256" key="6">
    <source>
        <dbReference type="ARBA" id="ARBA00023012"/>
    </source>
</evidence>
<organism evidence="9 10">
    <name type="scientific">Natronorubrum halalkaliphilum</name>
    <dbReference type="NCBI Taxonomy" id="2691917"/>
    <lineage>
        <taxon>Archaea</taxon>
        <taxon>Methanobacteriati</taxon>
        <taxon>Methanobacteriota</taxon>
        <taxon>Stenosarchaea group</taxon>
        <taxon>Halobacteria</taxon>
        <taxon>Halobacteriales</taxon>
        <taxon>Natrialbaceae</taxon>
        <taxon>Natronorubrum</taxon>
    </lineage>
</organism>
<evidence type="ECO:0000256" key="5">
    <source>
        <dbReference type="ARBA" id="ARBA00022777"/>
    </source>
</evidence>
<dbReference type="InterPro" id="IPR036890">
    <property type="entry name" value="HATPase_C_sf"/>
</dbReference>
<dbReference type="EMBL" id="WUYX01000070">
    <property type="protein sequence ID" value="MXV64384.1"/>
    <property type="molecule type" value="Genomic_DNA"/>
</dbReference>
<dbReference type="CDD" id="cd00075">
    <property type="entry name" value="HATPase"/>
    <property type="match status" value="1"/>
</dbReference>
<dbReference type="PANTHER" id="PTHR43711:SF1">
    <property type="entry name" value="HISTIDINE KINASE 1"/>
    <property type="match status" value="1"/>
</dbReference>
<evidence type="ECO:0000256" key="4">
    <source>
        <dbReference type="ARBA" id="ARBA00022679"/>
    </source>
</evidence>
<dbReference type="AlphaFoldDB" id="A0A6B0VSE2"/>
<dbReference type="PANTHER" id="PTHR43711">
    <property type="entry name" value="TWO-COMPONENT HISTIDINE KINASE"/>
    <property type="match status" value="1"/>
</dbReference>
<evidence type="ECO:0000256" key="3">
    <source>
        <dbReference type="ARBA" id="ARBA00022553"/>
    </source>
</evidence>
<feature type="compositionally biased region" description="Low complexity" evidence="7">
    <location>
        <begin position="282"/>
        <end position="294"/>
    </location>
</feature>
<dbReference type="Gene3D" id="3.30.450.20">
    <property type="entry name" value="PAS domain"/>
    <property type="match status" value="1"/>
</dbReference>
<keyword evidence="10" id="KW-1185">Reference proteome</keyword>
<dbReference type="InterPro" id="IPR036097">
    <property type="entry name" value="HisK_dim/P_sf"/>
</dbReference>
<reference evidence="9 10" key="1">
    <citation type="submission" date="2020-01" db="EMBL/GenBank/DDBJ databases">
        <title>Natronorubrum sp. JWXQ-INN 674 isolated from Inner Mongolia Autonomous Region of China.</title>
        <authorList>
            <person name="Xue Q."/>
        </authorList>
    </citation>
    <scope>NUCLEOTIDE SEQUENCE [LARGE SCALE GENOMIC DNA]</scope>
    <source>
        <strain evidence="9 10">JWXQ-INN-674</strain>
    </source>
</reference>
<name>A0A6B0VSE2_9EURY</name>
<comment type="catalytic activity">
    <reaction evidence="1">
        <text>ATP + protein L-histidine = ADP + protein N-phospho-L-histidine.</text>
        <dbReference type="EC" id="2.7.13.3"/>
    </reaction>
</comment>
<dbReference type="CDD" id="cd00082">
    <property type="entry name" value="HisKA"/>
    <property type="match status" value="1"/>
</dbReference>
<evidence type="ECO:0000259" key="8">
    <source>
        <dbReference type="PROSITE" id="PS50109"/>
    </source>
</evidence>